<dbReference type="AlphaFoldDB" id="A0A0N4UVQ9"/>
<sequence length="177" mass="20155">MAQLLLPEYDIQYRSPPEEYAEVQKQDCGLNGCFSLSEVPVEDRPVERFEDCTETECFPVEQIGEIRTVNTKVPMINGEFLKESQTSATIPSSASVSQPLLYKEKMFGEVPIYEKLPYQNRRIPSLFSYQTGKIPPLFAYPKGCSAGLFSFGCVARDVPIDHSSVYNSIRRRRYDFA</sequence>
<keyword evidence="2" id="KW-1185">Reference proteome</keyword>
<gene>
    <name evidence="1" type="ORF">EVEC_LOCUS1247</name>
</gene>
<dbReference type="EMBL" id="UXUI01007189">
    <property type="protein sequence ID" value="VDD86104.1"/>
    <property type="molecule type" value="Genomic_DNA"/>
</dbReference>
<dbReference type="Proteomes" id="UP000274131">
    <property type="component" value="Unassembled WGS sequence"/>
</dbReference>
<accession>A0A0N4UVQ9</accession>
<organism evidence="3">
    <name type="scientific">Enterobius vermicularis</name>
    <name type="common">Human pinworm</name>
    <dbReference type="NCBI Taxonomy" id="51028"/>
    <lineage>
        <taxon>Eukaryota</taxon>
        <taxon>Metazoa</taxon>
        <taxon>Ecdysozoa</taxon>
        <taxon>Nematoda</taxon>
        <taxon>Chromadorea</taxon>
        <taxon>Rhabditida</taxon>
        <taxon>Spirurina</taxon>
        <taxon>Oxyuridomorpha</taxon>
        <taxon>Oxyuroidea</taxon>
        <taxon>Oxyuridae</taxon>
        <taxon>Enterobius</taxon>
    </lineage>
</organism>
<dbReference type="WBParaSite" id="EVEC_0000153901-mRNA-1">
    <property type="protein sequence ID" value="EVEC_0000153901-mRNA-1"/>
    <property type="gene ID" value="EVEC_0000153901"/>
</dbReference>
<protein>
    <submittedName>
        <fullName evidence="1 3">Uncharacterized protein</fullName>
    </submittedName>
</protein>
<name>A0A0N4UVQ9_ENTVE</name>
<evidence type="ECO:0000313" key="1">
    <source>
        <dbReference type="EMBL" id="VDD86104.1"/>
    </source>
</evidence>
<proteinExistence type="predicted"/>
<evidence type="ECO:0000313" key="2">
    <source>
        <dbReference type="Proteomes" id="UP000274131"/>
    </source>
</evidence>
<reference evidence="3" key="1">
    <citation type="submission" date="2017-02" db="UniProtKB">
        <authorList>
            <consortium name="WormBaseParasite"/>
        </authorList>
    </citation>
    <scope>IDENTIFICATION</scope>
</reference>
<reference evidence="1 2" key="2">
    <citation type="submission" date="2018-10" db="EMBL/GenBank/DDBJ databases">
        <authorList>
            <consortium name="Pathogen Informatics"/>
        </authorList>
    </citation>
    <scope>NUCLEOTIDE SEQUENCE [LARGE SCALE GENOMIC DNA]</scope>
</reference>
<evidence type="ECO:0000313" key="3">
    <source>
        <dbReference type="WBParaSite" id="EVEC_0000153901-mRNA-1"/>
    </source>
</evidence>